<dbReference type="EMBL" id="JBJHZZ010000007">
    <property type="protein sequence ID" value="MFL0247488.1"/>
    <property type="molecule type" value="Genomic_DNA"/>
</dbReference>
<protein>
    <submittedName>
        <fullName evidence="1">DUF1667 domain-containing protein</fullName>
    </submittedName>
</protein>
<dbReference type="Pfam" id="PF07892">
    <property type="entry name" value="DUF1667"/>
    <property type="match status" value="1"/>
</dbReference>
<sequence length="121" mass="13125">MEKKELTCIGCPLGCSLLVELDNKGNIKVTGSSCKIGDTYAIKECTNPTRIVTTTVAVINGDYPTLSVKTEKDIPKNKVFECIRLLKNIVVTAPVAIGDLIYKNILDTGVNVVATRNIKKI</sequence>
<dbReference type="Gene3D" id="3.10.530.10">
    <property type="entry name" value="CPE0013-like"/>
    <property type="match status" value="1"/>
</dbReference>
<name>A0ABW8T4U4_9CLOT</name>
<reference evidence="1 2" key="1">
    <citation type="submission" date="2024-11" db="EMBL/GenBank/DDBJ databases">
        <authorList>
            <person name="Heng Y.C."/>
            <person name="Lim A.C.H."/>
            <person name="Lee J.K.Y."/>
            <person name="Kittelmann S."/>
        </authorList>
    </citation>
    <scope>NUCLEOTIDE SEQUENCE [LARGE SCALE GENOMIC DNA]</scope>
    <source>
        <strain evidence="1 2">WILCCON 0185</strain>
    </source>
</reference>
<dbReference type="Proteomes" id="UP001623591">
    <property type="component" value="Unassembled WGS sequence"/>
</dbReference>
<keyword evidence="2" id="KW-1185">Reference proteome</keyword>
<dbReference type="InterPro" id="IPR036593">
    <property type="entry name" value="CPE0013-like_sf"/>
</dbReference>
<dbReference type="SUPFAM" id="SSF160148">
    <property type="entry name" value="CPE0013-like"/>
    <property type="match status" value="1"/>
</dbReference>
<dbReference type="PANTHER" id="PTHR39450:SF1">
    <property type="entry name" value="DUF1667 DOMAIN-CONTAINING PROTEIN"/>
    <property type="match status" value="1"/>
</dbReference>
<dbReference type="PANTHER" id="PTHR39450">
    <property type="entry name" value="MOLYBDOPTERIN OXIDOREDUCTASE, 4FE-4S CLUSTER-BINDING SUBUNIT"/>
    <property type="match status" value="1"/>
</dbReference>
<evidence type="ECO:0000313" key="2">
    <source>
        <dbReference type="Proteomes" id="UP001623591"/>
    </source>
</evidence>
<accession>A0ABW8T4U4</accession>
<gene>
    <name evidence="1" type="ORF">ACJDUG_10960</name>
</gene>
<dbReference type="InterPro" id="IPR012460">
    <property type="entry name" value="DUF1667"/>
</dbReference>
<dbReference type="RefSeq" id="WP_406769939.1">
    <property type="nucleotide sequence ID" value="NZ_JBJHZZ010000007.1"/>
</dbReference>
<evidence type="ECO:0000313" key="1">
    <source>
        <dbReference type="EMBL" id="MFL0247488.1"/>
    </source>
</evidence>
<comment type="caution">
    <text evidence="1">The sequence shown here is derived from an EMBL/GenBank/DDBJ whole genome shotgun (WGS) entry which is preliminary data.</text>
</comment>
<organism evidence="1 2">
    <name type="scientific">Candidatus Clostridium stratigraminis</name>
    <dbReference type="NCBI Taxonomy" id="3381661"/>
    <lineage>
        <taxon>Bacteria</taxon>
        <taxon>Bacillati</taxon>
        <taxon>Bacillota</taxon>
        <taxon>Clostridia</taxon>
        <taxon>Eubacteriales</taxon>
        <taxon>Clostridiaceae</taxon>
        <taxon>Clostridium</taxon>
    </lineage>
</organism>
<proteinExistence type="predicted"/>